<dbReference type="Gene3D" id="3.40.50.620">
    <property type="entry name" value="HUPs"/>
    <property type="match status" value="1"/>
</dbReference>
<organism evidence="3 4">
    <name type="scientific">Salinadaptatus halalkaliphilus</name>
    <dbReference type="NCBI Taxonomy" id="2419781"/>
    <lineage>
        <taxon>Archaea</taxon>
        <taxon>Methanobacteriati</taxon>
        <taxon>Methanobacteriota</taxon>
        <taxon>Stenosarchaea group</taxon>
        <taxon>Halobacteria</taxon>
        <taxon>Halobacteriales</taxon>
        <taxon>Natrialbaceae</taxon>
        <taxon>Salinadaptatus</taxon>
    </lineage>
</organism>
<dbReference type="OrthoDB" id="105697at2157"/>
<evidence type="ECO:0000256" key="1">
    <source>
        <dbReference type="ARBA" id="ARBA00008791"/>
    </source>
</evidence>
<gene>
    <name evidence="3" type="ORF">D8Y22_02005</name>
</gene>
<keyword evidence="4" id="KW-1185">Reference proteome</keyword>
<name>A0A4S3TSV6_9EURY</name>
<dbReference type="CDD" id="cd00293">
    <property type="entry name" value="USP-like"/>
    <property type="match status" value="1"/>
</dbReference>
<evidence type="ECO:0000313" key="3">
    <source>
        <dbReference type="EMBL" id="THE66503.1"/>
    </source>
</evidence>
<dbReference type="RefSeq" id="WP_141462986.1">
    <property type="nucleotide sequence ID" value="NZ_RBZW01000006.1"/>
</dbReference>
<protein>
    <submittedName>
        <fullName evidence="3">Universal stress protein</fullName>
    </submittedName>
</protein>
<feature type="domain" description="UspA" evidence="2">
    <location>
        <begin position="12"/>
        <end position="144"/>
    </location>
</feature>
<dbReference type="Pfam" id="PF00582">
    <property type="entry name" value="Usp"/>
    <property type="match status" value="1"/>
</dbReference>
<dbReference type="AlphaFoldDB" id="A0A4S3TSV6"/>
<dbReference type="EMBL" id="RBZW01000006">
    <property type="protein sequence ID" value="THE66503.1"/>
    <property type="molecule type" value="Genomic_DNA"/>
</dbReference>
<dbReference type="PRINTS" id="PR01438">
    <property type="entry name" value="UNVRSLSTRESS"/>
</dbReference>
<comment type="similarity">
    <text evidence="1">Belongs to the universal stress protein A family.</text>
</comment>
<sequence length="149" mass="15543">MTRDVPEPPSAVLVGVDGSDAARAALERGLAIAARTDATVHLLAVVDSSAAPLRFDVATVAELERAKRNLLETARDVADGEGVEVTGAVRRGRPAREIVRYATAHDVDLIVVGRTGLRGVAAPLLGSTADRVLRRASVPVIVVPPPTDD</sequence>
<dbReference type="Proteomes" id="UP000318864">
    <property type="component" value="Unassembled WGS sequence"/>
</dbReference>
<accession>A0A4S3TSV6</accession>
<dbReference type="SUPFAM" id="SSF52402">
    <property type="entry name" value="Adenine nucleotide alpha hydrolases-like"/>
    <property type="match status" value="1"/>
</dbReference>
<evidence type="ECO:0000313" key="4">
    <source>
        <dbReference type="Proteomes" id="UP000318864"/>
    </source>
</evidence>
<proteinExistence type="inferred from homology"/>
<dbReference type="InterPro" id="IPR006016">
    <property type="entry name" value="UspA"/>
</dbReference>
<reference evidence="3 4" key="1">
    <citation type="submission" date="2018-10" db="EMBL/GenBank/DDBJ databases">
        <title>Natronolimnobius sp. XQ-INN 246 isolated from Inner Mongolia Autonomous Region of China.</title>
        <authorList>
            <person name="Xue Q."/>
        </authorList>
    </citation>
    <scope>NUCLEOTIDE SEQUENCE [LARGE SCALE GENOMIC DNA]</scope>
    <source>
        <strain evidence="3 4">XQ-INN 246</strain>
    </source>
</reference>
<dbReference type="PANTHER" id="PTHR46268">
    <property type="entry name" value="STRESS RESPONSE PROTEIN NHAX"/>
    <property type="match status" value="1"/>
</dbReference>
<dbReference type="PANTHER" id="PTHR46268:SF6">
    <property type="entry name" value="UNIVERSAL STRESS PROTEIN UP12"/>
    <property type="match status" value="1"/>
</dbReference>
<dbReference type="InterPro" id="IPR014729">
    <property type="entry name" value="Rossmann-like_a/b/a_fold"/>
</dbReference>
<dbReference type="InterPro" id="IPR006015">
    <property type="entry name" value="Universal_stress_UspA"/>
</dbReference>
<comment type="caution">
    <text evidence="3">The sequence shown here is derived from an EMBL/GenBank/DDBJ whole genome shotgun (WGS) entry which is preliminary data.</text>
</comment>
<evidence type="ECO:0000259" key="2">
    <source>
        <dbReference type="Pfam" id="PF00582"/>
    </source>
</evidence>